<dbReference type="EMBL" id="CP054836">
    <property type="protein sequence ID" value="QKV18664.1"/>
    <property type="molecule type" value="Genomic_DNA"/>
</dbReference>
<dbReference type="Gene3D" id="3.40.1530.20">
    <property type="entry name" value="Protein of unknown function (DUF1491)"/>
    <property type="match status" value="1"/>
</dbReference>
<accession>A0A6N1VCS5</accession>
<dbReference type="InterPro" id="IPR009964">
    <property type="entry name" value="DUF1491"/>
</dbReference>
<dbReference type="AlphaFoldDB" id="A0A6N1VCS5"/>
<dbReference type="Pfam" id="PF07372">
    <property type="entry name" value="DUF1491"/>
    <property type="match status" value="1"/>
</dbReference>
<dbReference type="Proteomes" id="UP000509367">
    <property type="component" value="Chromosome"/>
</dbReference>
<proteinExistence type="predicted"/>
<dbReference type="KEGG" id="orm:HTY61_09495"/>
<reference evidence="1 2" key="1">
    <citation type="submission" date="2020-06" db="EMBL/GenBank/DDBJ databases">
        <title>Oricola thermophila sp. nov. isolated from a tidal sediments.</title>
        <authorList>
            <person name="Kwon K.K."/>
            <person name="Yang S.-H."/>
            <person name="Park M.-J."/>
        </authorList>
    </citation>
    <scope>NUCLEOTIDE SEQUENCE [LARGE SCALE GENOMIC DNA]</scope>
    <source>
        <strain evidence="1 2">MEBiC13590</strain>
    </source>
</reference>
<protein>
    <submittedName>
        <fullName evidence="1">DUF1491 family protein</fullName>
    </submittedName>
</protein>
<organism evidence="1 2">
    <name type="scientific">Oricola thermophila</name>
    <dbReference type="NCBI Taxonomy" id="2742145"/>
    <lineage>
        <taxon>Bacteria</taxon>
        <taxon>Pseudomonadati</taxon>
        <taxon>Pseudomonadota</taxon>
        <taxon>Alphaproteobacteria</taxon>
        <taxon>Hyphomicrobiales</taxon>
        <taxon>Ahrensiaceae</taxon>
        <taxon>Oricola</taxon>
    </lineage>
</organism>
<keyword evidence="2" id="KW-1185">Reference proteome</keyword>
<sequence length="122" mass="13309">MAARLTSAFFISSIIRRINGAGGFAAVLRRGSDEAGAIFLCVREPVTGNVTLYGQAPQSLLADDDRSYAGGRLFEVLGKDLSQQDLEARLDKEARLDPDFWAVELEMSGLELDEIVDVAKPY</sequence>
<dbReference type="RefSeq" id="WP_175276557.1">
    <property type="nucleotide sequence ID" value="NZ_CP054836.1"/>
</dbReference>
<name>A0A6N1VCS5_9HYPH</name>
<gene>
    <name evidence="1" type="ORF">HTY61_09495</name>
</gene>
<evidence type="ECO:0000313" key="1">
    <source>
        <dbReference type="EMBL" id="QKV18664.1"/>
    </source>
</evidence>
<evidence type="ECO:0000313" key="2">
    <source>
        <dbReference type="Proteomes" id="UP000509367"/>
    </source>
</evidence>